<evidence type="ECO:0000256" key="3">
    <source>
        <dbReference type="ARBA" id="ARBA00023274"/>
    </source>
</evidence>
<dbReference type="GO" id="GO:0006412">
    <property type="term" value="P:translation"/>
    <property type="evidence" value="ECO:0007669"/>
    <property type="project" value="InterPro"/>
</dbReference>
<comment type="similarity">
    <text evidence="1">Belongs to the bacterial ribosomal protein bL35 family.</text>
</comment>
<organism evidence="4 5">
    <name type="scientific">Candidatus Daviesbacteria bacterium RIFCSPHIGHO2_02_FULL_39_12</name>
    <dbReference type="NCBI Taxonomy" id="1797770"/>
    <lineage>
        <taxon>Bacteria</taxon>
        <taxon>Candidatus Daviesiibacteriota</taxon>
    </lineage>
</organism>
<accession>A0A1F5J984</accession>
<dbReference type="Gene3D" id="4.10.410.60">
    <property type="match status" value="1"/>
</dbReference>
<evidence type="ECO:0000256" key="1">
    <source>
        <dbReference type="ARBA" id="ARBA00006598"/>
    </source>
</evidence>
<evidence type="ECO:0000256" key="2">
    <source>
        <dbReference type="ARBA" id="ARBA00022980"/>
    </source>
</evidence>
<dbReference type="GO" id="GO:0003735">
    <property type="term" value="F:structural constituent of ribosome"/>
    <property type="evidence" value="ECO:0007669"/>
    <property type="project" value="InterPro"/>
</dbReference>
<proteinExistence type="inferred from homology"/>
<evidence type="ECO:0000313" key="5">
    <source>
        <dbReference type="Proteomes" id="UP000177042"/>
    </source>
</evidence>
<dbReference type="Proteomes" id="UP000177042">
    <property type="component" value="Unassembled WGS sequence"/>
</dbReference>
<name>A0A1F5J984_9BACT</name>
<dbReference type="InterPro" id="IPR021137">
    <property type="entry name" value="Ribosomal_bL35-like"/>
</dbReference>
<dbReference type="GO" id="GO:0005840">
    <property type="term" value="C:ribosome"/>
    <property type="evidence" value="ECO:0007669"/>
    <property type="project" value="UniProtKB-KW"/>
</dbReference>
<dbReference type="AlphaFoldDB" id="A0A1F5J984"/>
<dbReference type="GO" id="GO:1990904">
    <property type="term" value="C:ribonucleoprotein complex"/>
    <property type="evidence" value="ECO:0007669"/>
    <property type="project" value="UniProtKB-KW"/>
</dbReference>
<comment type="caution">
    <text evidence="4">The sequence shown here is derived from an EMBL/GenBank/DDBJ whole genome shotgun (WGS) entry which is preliminary data.</text>
</comment>
<evidence type="ECO:0008006" key="6">
    <source>
        <dbReference type="Google" id="ProtNLM"/>
    </source>
</evidence>
<dbReference type="EMBL" id="MFCX01000031">
    <property type="protein sequence ID" value="OGE25138.1"/>
    <property type="molecule type" value="Genomic_DNA"/>
</dbReference>
<keyword evidence="2" id="KW-0689">Ribosomal protein</keyword>
<protein>
    <recommendedName>
        <fullName evidence="6">50S ribosomal protein L35</fullName>
    </recommendedName>
</protein>
<keyword evidence="3" id="KW-0687">Ribonucleoprotein</keyword>
<evidence type="ECO:0000313" key="4">
    <source>
        <dbReference type="EMBL" id="OGE25138.1"/>
    </source>
</evidence>
<dbReference type="InterPro" id="IPR037229">
    <property type="entry name" value="Ribosomal_bL35_sf"/>
</dbReference>
<reference evidence="4 5" key="1">
    <citation type="journal article" date="2016" name="Nat. Commun.">
        <title>Thousands of microbial genomes shed light on interconnected biogeochemical processes in an aquifer system.</title>
        <authorList>
            <person name="Anantharaman K."/>
            <person name="Brown C.T."/>
            <person name="Hug L.A."/>
            <person name="Sharon I."/>
            <person name="Castelle C.J."/>
            <person name="Probst A.J."/>
            <person name="Thomas B.C."/>
            <person name="Singh A."/>
            <person name="Wilkins M.J."/>
            <person name="Karaoz U."/>
            <person name="Brodie E.L."/>
            <person name="Williams K.H."/>
            <person name="Hubbard S.S."/>
            <person name="Banfield J.F."/>
        </authorList>
    </citation>
    <scope>NUCLEOTIDE SEQUENCE [LARGE SCALE GENOMIC DNA]</scope>
</reference>
<sequence>MPKQKTKKTILKRIKITSKGKILRRHQLGAGHLKRHKSKGALESQKKTMEYFKGESKRFKNIIGD</sequence>
<dbReference type="SUPFAM" id="SSF143034">
    <property type="entry name" value="L35p-like"/>
    <property type="match status" value="1"/>
</dbReference>
<gene>
    <name evidence="4" type="ORF">A3C26_04475</name>
</gene>
<dbReference type="Pfam" id="PF01632">
    <property type="entry name" value="Ribosomal_L35p"/>
    <property type="match status" value="1"/>
</dbReference>